<dbReference type="Proteomes" id="UP000029014">
    <property type="component" value="Unassembled WGS sequence"/>
</dbReference>
<sequence length="232" mass="25754">MTDDMSTGEQPRSDADGRGTTPLFTNDDLPDMREHTGERRDPSGAPESTRSREEFTTVYDILDDLEETLDNAKGFLFAPGMVRVDHDEVAEQLLKLKGLLPVQLERASALMREAERRLDNAQNQANSIISTAQGQAQRIVADAQEQAEFLTSQQNVTDMARAKARDMIASAQAQSDHLVRGADEYCTTVMTELRAQTDKFGKDIEAGLRVLQERQRAAAQQVPHADDNPPQN</sequence>
<keyword evidence="4" id="KW-1185">Reference proteome</keyword>
<comment type="caution">
    <text evidence="3">The sequence shown here is derived from an EMBL/GenBank/DDBJ whole genome shotgun (WGS) entry which is preliminary data.</text>
</comment>
<feature type="region of interest" description="Disordered" evidence="2">
    <location>
        <begin position="212"/>
        <end position="232"/>
    </location>
</feature>
<organism evidence="3 4">
    <name type="scientific">Bifidobacterium minimum</name>
    <dbReference type="NCBI Taxonomy" id="1693"/>
    <lineage>
        <taxon>Bacteria</taxon>
        <taxon>Bacillati</taxon>
        <taxon>Actinomycetota</taxon>
        <taxon>Actinomycetes</taxon>
        <taxon>Bifidobacteriales</taxon>
        <taxon>Bifidobacteriaceae</taxon>
        <taxon>Bifidobacterium</taxon>
    </lineage>
</organism>
<reference evidence="3 4" key="1">
    <citation type="submission" date="2014-03" db="EMBL/GenBank/DDBJ databases">
        <title>Genomics of Bifidobacteria.</title>
        <authorList>
            <person name="Ventura M."/>
            <person name="Milani C."/>
            <person name="Lugli G.A."/>
        </authorList>
    </citation>
    <scope>NUCLEOTIDE SEQUENCE [LARGE SCALE GENOMIC DNA]</scope>
    <source>
        <strain evidence="3 4">LMG 11592</strain>
    </source>
</reference>
<keyword evidence="3" id="KW-0131">Cell cycle</keyword>
<feature type="compositionally biased region" description="Polar residues" evidence="2">
    <location>
        <begin position="1"/>
        <end position="10"/>
    </location>
</feature>
<keyword evidence="3" id="KW-0132">Cell division</keyword>
<evidence type="ECO:0000313" key="4">
    <source>
        <dbReference type="Proteomes" id="UP000029014"/>
    </source>
</evidence>
<dbReference type="AlphaFoldDB" id="A0A087BRH6"/>
<feature type="region of interest" description="Disordered" evidence="2">
    <location>
        <begin position="1"/>
        <end position="52"/>
    </location>
</feature>
<dbReference type="EMBL" id="JGZD01000006">
    <property type="protein sequence ID" value="KFI73626.1"/>
    <property type="molecule type" value="Genomic_DNA"/>
</dbReference>
<feature type="compositionally biased region" description="Basic and acidic residues" evidence="2">
    <location>
        <begin position="30"/>
        <end position="42"/>
    </location>
</feature>
<dbReference type="STRING" id="1693.BMIN_1061"/>
<keyword evidence="1" id="KW-0175">Coiled coil</keyword>
<evidence type="ECO:0000256" key="1">
    <source>
        <dbReference type="SAM" id="Coils"/>
    </source>
</evidence>
<name>A0A087BRH6_9BIFI</name>
<protein>
    <submittedName>
        <fullName evidence="3">Cell division initiation protein</fullName>
    </submittedName>
</protein>
<evidence type="ECO:0000313" key="3">
    <source>
        <dbReference type="EMBL" id="KFI73626.1"/>
    </source>
</evidence>
<dbReference type="GO" id="GO:0051301">
    <property type="term" value="P:cell division"/>
    <property type="evidence" value="ECO:0007669"/>
    <property type="project" value="UniProtKB-KW"/>
</dbReference>
<dbReference type="eggNOG" id="ENOG5033EHP">
    <property type="taxonomic scope" value="Bacteria"/>
</dbReference>
<feature type="coiled-coil region" evidence="1">
    <location>
        <begin position="104"/>
        <end position="131"/>
    </location>
</feature>
<proteinExistence type="predicted"/>
<dbReference type="RefSeq" id="WP_022861279.1">
    <property type="nucleotide sequence ID" value="NZ_JGZD01000006.1"/>
</dbReference>
<gene>
    <name evidence="3" type="ORF">BMIN_1061</name>
</gene>
<evidence type="ECO:0000256" key="2">
    <source>
        <dbReference type="SAM" id="MobiDB-lite"/>
    </source>
</evidence>
<accession>A0A087BRH6</accession>